<protein>
    <submittedName>
        <fullName evidence="7">Apolipoprotein(A)</fullName>
    </submittedName>
</protein>
<dbReference type="EMBL" id="CAICTM010000885">
    <property type="protein sequence ID" value="CAB9517861.1"/>
    <property type="molecule type" value="Genomic_DNA"/>
</dbReference>
<dbReference type="InterPro" id="IPR038178">
    <property type="entry name" value="Kringle_sf"/>
</dbReference>
<accession>A0A9N8EEL3</accession>
<feature type="coiled-coil region" evidence="3">
    <location>
        <begin position="948"/>
        <end position="975"/>
    </location>
</feature>
<dbReference type="Pfam" id="PF00051">
    <property type="entry name" value="Kringle"/>
    <property type="match status" value="1"/>
</dbReference>
<evidence type="ECO:0000256" key="5">
    <source>
        <dbReference type="SAM" id="SignalP"/>
    </source>
</evidence>
<dbReference type="Proteomes" id="UP001153069">
    <property type="component" value="Unassembled WGS sequence"/>
</dbReference>
<dbReference type="GO" id="GO:0004175">
    <property type="term" value="F:endopeptidase activity"/>
    <property type="evidence" value="ECO:0007669"/>
    <property type="project" value="TreeGrafter"/>
</dbReference>
<dbReference type="InterPro" id="IPR013806">
    <property type="entry name" value="Kringle-like"/>
</dbReference>
<keyword evidence="1" id="KW-0420">Kringle</keyword>
<feature type="region of interest" description="Disordered" evidence="4">
    <location>
        <begin position="989"/>
        <end position="1025"/>
    </location>
</feature>
<keyword evidence="3" id="KW-0175">Coiled coil</keyword>
<dbReference type="InterPro" id="IPR050759">
    <property type="entry name" value="Serine_protease_kringle"/>
</dbReference>
<evidence type="ECO:0000256" key="4">
    <source>
        <dbReference type="SAM" id="MobiDB-lite"/>
    </source>
</evidence>
<dbReference type="PRINTS" id="PR00018">
    <property type="entry name" value="KRINGLE"/>
</dbReference>
<feature type="chain" id="PRO_5040316924" evidence="5">
    <location>
        <begin position="21"/>
        <end position="1919"/>
    </location>
</feature>
<reference evidence="7" key="1">
    <citation type="submission" date="2020-06" db="EMBL/GenBank/DDBJ databases">
        <authorList>
            <consortium name="Plant Systems Biology data submission"/>
        </authorList>
    </citation>
    <scope>NUCLEOTIDE SEQUENCE</scope>
    <source>
        <strain evidence="7">D6</strain>
    </source>
</reference>
<dbReference type="CDD" id="cd00108">
    <property type="entry name" value="KR"/>
    <property type="match status" value="1"/>
</dbReference>
<dbReference type="SUPFAM" id="SSF57440">
    <property type="entry name" value="Kringle-like"/>
    <property type="match status" value="1"/>
</dbReference>
<proteinExistence type="predicted"/>
<evidence type="ECO:0000256" key="2">
    <source>
        <dbReference type="ARBA" id="ARBA00023157"/>
    </source>
</evidence>
<gene>
    <name evidence="7" type="ORF">SEMRO_887_G216290.1</name>
</gene>
<name>A0A9N8EEL3_9STRA</name>
<dbReference type="GO" id="GO:0005102">
    <property type="term" value="F:signaling receptor binding"/>
    <property type="evidence" value="ECO:0007669"/>
    <property type="project" value="TreeGrafter"/>
</dbReference>
<keyword evidence="5" id="KW-0732">Signal</keyword>
<sequence length="1919" mass="213678">MKLGLALCVVAVPFLPGSHGETVRAAISSGNASSAALRTPIVLSKDAVGWDTNGGDMLGLRGPGSKPNLPIIELYPEDARDRSYNGTRNLCAMQGKKLCTFERFCTAVGDKIQGVGDAMNPHDGDQWIAYELETGVSACGDGGHWLQIAENNETWKDCLDVKCPPWGKDPSSRDRFHKYIACCEMEEAYKQDEQEAMLQEIQRKVSLLKTIDFTNLSLRDRIKQVESASGTLREVRQGLESFDVGENEFFRAARASLIEHADTGLNGMSKVIEMMESAAEDETRADEIPAGTYSGRKLAQAEQNEGKAEANARYKSSSAKKHRAYFSRDPMALNIHSKLSKVTNSVMDGSMDDIERVLLHGYSEYSIDASGHGRRMKDATDPWQRAKGKQCRILAGCAKTMSLYDVFVSFYADDIDTTAGTVDTNIVKFDERDLIAKHKNITGAAKSILPGQKSDYELGLTPSCDELLKYFHRTVEQGDLPKWEGATVSEVCLAEGTPKYIGFGQIAQAVGSRIATILAEEQLNCAWDLHNSKARKEDPRFKHEPFVFADSRQYPDPNTRLTITDLLIPTGLSQNARDIHGKVQSEQDRSPYDRYFDYQAYHAIDLRHVKEKDKSKKLKEHFHQVQLGFGFVFGEKQSTGFVCGIKDAVLNHDKSMPGHCCLDAPYENEGDDWGRKFDCKHECKHPGPFFAGMSTEACASHGGTWCAAPTNCWDLKVCVESEIKLGKEKGHHAYAKYVEGGRITDPKDVLDCGRARKYFGYDEHYTHDDDVCENVRQLRNTRRFKDLDRFFGRGADGSSGKAEGPKEVDSAKVGKRTFFGELVKPKREQSGTNPVQSNQAWAAVNFVLELLVDSVWSIFSTVAGLDCPSDPTFVSYLACLGVKNGIIVLVAALYTIAKFGLAISEFARDQYCTRGANEEYRTYENTEAIYANTDTTFRFLDHIYGSLVDNQDASVKSLEKRLEQLTEMANQQRETLGYLVDKIDSMDAPKVTHRPTEQPTRHPTSAPTSKADLTRPTPRPTIAPTTEDFCEPLIELEDITATDWYLDRFGCDGANPCHARVDLLGRLWVGAKGSERGPGSSFGTTDYFFTNSKTDTRKMICGQVSYGKLVDVEVMTIWSDGSSNGGNAGIGVANYKVQPAIEFLFKRCTPKFSVEDIQQFDWVDKAGDAGEFKCPSNKPYCLKTTVDSQGKLWMGVEGVHSGVGPNLQYGQGSHWHTTSRSETLKLMCGQPAKVEAHHSGACGCSERGQADYLGSTSKTSSGKTCQPWSQQWPQKHNHSPNDRNMLPGTNVCRNPDKHSHAWCYTADPKVRWESCQVPTCSSNMCQKHTTVQMISKDSLKHSQFFTLNRVCTPLYTEGLLVGSKWLNKEWGCTWDKPCVAVLDSHPKQFNRLWMGKAGDSHGPPDARIFDAHKFFRTDSAEATRKLMCGEAVTTTTLGTEPRFIVVHNGQVTNSYPDGHLDDAKKELARVAQLGGSRLIAEVVKTVVQQDPHHIDGNAQTKANGFDNFWHHWDDIKAMIAKAQEYNDQMRKVKIEDGGNKVTLGSIAFTRICEPIYNVDDITELEWHYSPWGKEPVVAKIDFDGLLWVGVVGDGWGPYNTYGALKAWRTKSRLDTRKLLCGELADVLVSETTGDKSIPRFSIPEQVTMVNGNTILHSSSHKKFSRTNVQVHPPKLKMFGLPETNGVQNYFQALGFCKARGLDLGSKDDYCTDGKVFSGTKQNDQWAPISDEDMGYIQVGTGKKTCSTHKEVHGYNPDGKGNGKGEFATSHWATVRDYTQSNFEHYILCKQSNLHLYGPSEGTKDVKNYTDSVEFCQKKEMVLGSYRDYCPGGWLNGRWNGGEVDGWGHPIGDYHQDDQWAPISDTFNDWVFIGRYEGLNPETCGGTHLQRHGSTPAWGNDGDTKSSFEANFILCRKKKT</sequence>
<keyword evidence="8" id="KW-1185">Reference proteome</keyword>
<dbReference type="Pfam" id="PF24325">
    <property type="entry name" value="DUF7495"/>
    <property type="match status" value="3"/>
</dbReference>
<dbReference type="InterPro" id="IPR000001">
    <property type="entry name" value="Kringle"/>
</dbReference>
<dbReference type="PROSITE" id="PS50070">
    <property type="entry name" value="KRINGLE_2"/>
    <property type="match status" value="1"/>
</dbReference>
<evidence type="ECO:0000259" key="6">
    <source>
        <dbReference type="PROSITE" id="PS50070"/>
    </source>
</evidence>
<evidence type="ECO:0000256" key="1">
    <source>
        <dbReference type="ARBA" id="ARBA00022572"/>
    </source>
</evidence>
<dbReference type="PANTHER" id="PTHR24261:SF7">
    <property type="entry name" value="KRINGLE DOMAIN-CONTAINING PROTEIN"/>
    <property type="match status" value="1"/>
</dbReference>
<feature type="compositionally biased region" description="Low complexity" evidence="4">
    <location>
        <begin position="1014"/>
        <end position="1025"/>
    </location>
</feature>
<comment type="caution">
    <text evidence="7">The sequence shown here is derived from an EMBL/GenBank/DDBJ whole genome shotgun (WGS) entry which is preliminary data.</text>
</comment>
<evidence type="ECO:0000256" key="3">
    <source>
        <dbReference type="SAM" id="Coils"/>
    </source>
</evidence>
<evidence type="ECO:0000313" key="7">
    <source>
        <dbReference type="EMBL" id="CAB9517861.1"/>
    </source>
</evidence>
<feature type="domain" description="Kringle" evidence="6">
    <location>
        <begin position="1243"/>
        <end position="1320"/>
    </location>
</feature>
<evidence type="ECO:0000313" key="8">
    <source>
        <dbReference type="Proteomes" id="UP001153069"/>
    </source>
</evidence>
<dbReference type="InterPro" id="IPR055918">
    <property type="entry name" value="DUF7495"/>
</dbReference>
<dbReference type="SMART" id="SM00130">
    <property type="entry name" value="KR"/>
    <property type="match status" value="1"/>
</dbReference>
<feature type="signal peptide" evidence="5">
    <location>
        <begin position="1"/>
        <end position="20"/>
    </location>
</feature>
<keyword evidence="2" id="KW-1015">Disulfide bond</keyword>
<dbReference type="OrthoDB" id="5917794at2759"/>
<dbReference type="GO" id="GO:0005615">
    <property type="term" value="C:extracellular space"/>
    <property type="evidence" value="ECO:0007669"/>
    <property type="project" value="TreeGrafter"/>
</dbReference>
<dbReference type="PANTHER" id="PTHR24261">
    <property type="entry name" value="PLASMINOGEN-RELATED"/>
    <property type="match status" value="1"/>
</dbReference>
<dbReference type="Gene3D" id="2.40.20.10">
    <property type="entry name" value="Plasminogen Kringle 4"/>
    <property type="match status" value="1"/>
</dbReference>
<organism evidence="7 8">
    <name type="scientific">Seminavis robusta</name>
    <dbReference type="NCBI Taxonomy" id="568900"/>
    <lineage>
        <taxon>Eukaryota</taxon>
        <taxon>Sar</taxon>
        <taxon>Stramenopiles</taxon>
        <taxon>Ochrophyta</taxon>
        <taxon>Bacillariophyta</taxon>
        <taxon>Bacillariophyceae</taxon>
        <taxon>Bacillariophycidae</taxon>
        <taxon>Naviculales</taxon>
        <taxon>Naviculaceae</taxon>
        <taxon>Seminavis</taxon>
    </lineage>
</organism>